<dbReference type="InterPro" id="IPR010752">
    <property type="entry name" value="DUF1329"/>
</dbReference>
<gene>
    <name evidence="2" type="ORF">PTE30175_00273</name>
</gene>
<sequence length="460" mass="52127">MRSSYGRSFALAIVSAAIPFLSSPALAGASAGELNRLDSSLTPIGAERAGNADGTIPAWSGKWLGTPSGVAYKPGDRYPDPYASEQPRFVISAQNMSEYQANLTDGQKALFKQYPASFKMIVYPSHRDFRYEEAAYKNIRTNAKDVQMTADGNGLKHYPSQAPFPIPHSGLELMWNLRFSSAITTEAAVYDQAVVYPSGSIAWGKWKYEIWSPLNGPKFHYGQPLVDRTFARVGTDLPLRDRGNIIVSQTYWDHEGSDLTKTWVYNPGTRRVRQAPEFGFDQPQGPGGFRTVDDDRLFNGSGERYNWKIIGKKEIYVPYDNYKLNESAIKYASLLQKGHPNPEFVRYELHRVWVLEATLKSGYRHQYAKRVIYLDEDTWMGLLADNYDARGQLWRTNMQTTFYAYDAQRFYPAAVFYQDLISSAYMADRLTNEGKMVRLNSNPEFDEGYFSPDSIRSSGL</sequence>
<dbReference type="EMBL" id="CABPRZ010000001">
    <property type="protein sequence ID" value="VVD64559.1"/>
    <property type="molecule type" value="Genomic_DNA"/>
</dbReference>
<dbReference type="OrthoDB" id="6751304at2"/>
<reference evidence="2 3" key="1">
    <citation type="submission" date="2019-08" db="EMBL/GenBank/DDBJ databases">
        <authorList>
            <person name="Peeters C."/>
        </authorList>
    </citation>
    <scope>NUCLEOTIDE SEQUENCE [LARGE SCALE GENOMIC DNA]</scope>
    <source>
        <strain evidence="2 3">LMG 30175</strain>
    </source>
</reference>
<keyword evidence="1" id="KW-0732">Signal</keyword>
<dbReference type="Gene3D" id="2.50.20.10">
    <property type="entry name" value="Lipoprotein localisation LolA/LolB/LppX"/>
    <property type="match status" value="1"/>
</dbReference>
<feature type="signal peptide" evidence="1">
    <location>
        <begin position="1"/>
        <end position="27"/>
    </location>
</feature>
<proteinExistence type="predicted"/>
<feature type="chain" id="PRO_5023085319" description="Outer membrane lipoprotein-sorting protein" evidence="1">
    <location>
        <begin position="28"/>
        <end position="460"/>
    </location>
</feature>
<name>A0A5E4RR85_9BURK</name>
<keyword evidence="3" id="KW-1185">Reference proteome</keyword>
<dbReference type="RefSeq" id="WP_150695250.1">
    <property type="nucleotide sequence ID" value="NZ_CABPRZ010000001.1"/>
</dbReference>
<accession>A0A5E4RR85</accession>
<evidence type="ECO:0000313" key="3">
    <source>
        <dbReference type="Proteomes" id="UP000414233"/>
    </source>
</evidence>
<dbReference type="Proteomes" id="UP000414233">
    <property type="component" value="Unassembled WGS sequence"/>
</dbReference>
<dbReference type="AlphaFoldDB" id="A0A5E4RR85"/>
<evidence type="ECO:0000256" key="1">
    <source>
        <dbReference type="SAM" id="SignalP"/>
    </source>
</evidence>
<dbReference type="Pfam" id="PF07044">
    <property type="entry name" value="DUF1329"/>
    <property type="match status" value="1"/>
</dbReference>
<evidence type="ECO:0000313" key="2">
    <source>
        <dbReference type="EMBL" id="VVD64559.1"/>
    </source>
</evidence>
<dbReference type="CDD" id="cd16329">
    <property type="entry name" value="LolA_like"/>
    <property type="match status" value="1"/>
</dbReference>
<evidence type="ECO:0008006" key="4">
    <source>
        <dbReference type="Google" id="ProtNLM"/>
    </source>
</evidence>
<organism evidence="2 3">
    <name type="scientific">Pandoraea terrae</name>
    <dbReference type="NCBI Taxonomy" id="1537710"/>
    <lineage>
        <taxon>Bacteria</taxon>
        <taxon>Pseudomonadati</taxon>
        <taxon>Pseudomonadota</taxon>
        <taxon>Betaproteobacteria</taxon>
        <taxon>Burkholderiales</taxon>
        <taxon>Burkholderiaceae</taxon>
        <taxon>Pandoraea</taxon>
    </lineage>
</organism>
<protein>
    <recommendedName>
        <fullName evidence="4">Outer membrane lipoprotein-sorting protein</fullName>
    </recommendedName>
</protein>